<dbReference type="GO" id="GO:0051539">
    <property type="term" value="F:4 iron, 4 sulfur cluster binding"/>
    <property type="evidence" value="ECO:0007669"/>
    <property type="project" value="UniProtKB-UniRule"/>
</dbReference>
<proteinExistence type="inferred from homology"/>
<dbReference type="InterPro" id="IPR015797">
    <property type="entry name" value="NUDIX_hydrolase-like_dom_sf"/>
</dbReference>
<dbReference type="PROSITE" id="PS01155">
    <property type="entry name" value="ENDONUCLEASE_III_2"/>
    <property type="match status" value="1"/>
</dbReference>
<dbReference type="InterPro" id="IPR023170">
    <property type="entry name" value="HhH_base_excis_C"/>
</dbReference>
<dbReference type="InterPro" id="IPR003265">
    <property type="entry name" value="HhH-GPD_domain"/>
</dbReference>
<keyword evidence="6" id="KW-0004">4Fe-4S</keyword>
<dbReference type="Pfam" id="PF14815">
    <property type="entry name" value="NUDIX_4"/>
    <property type="match status" value="1"/>
</dbReference>
<dbReference type="InterPro" id="IPR004036">
    <property type="entry name" value="Endonuclease-III-like_CS2"/>
</dbReference>
<feature type="domain" description="HhH-GPD" evidence="15">
    <location>
        <begin position="54"/>
        <end position="203"/>
    </location>
</feature>
<evidence type="ECO:0000256" key="9">
    <source>
        <dbReference type="ARBA" id="ARBA00022801"/>
    </source>
</evidence>
<keyword evidence="17" id="KW-1185">Reference proteome</keyword>
<dbReference type="SUPFAM" id="SSF48150">
    <property type="entry name" value="DNA-glycosylase"/>
    <property type="match status" value="1"/>
</dbReference>
<dbReference type="SMART" id="SM00478">
    <property type="entry name" value="ENDO3c"/>
    <property type="match status" value="1"/>
</dbReference>
<dbReference type="GO" id="GO:0032357">
    <property type="term" value="F:oxidized purine DNA binding"/>
    <property type="evidence" value="ECO:0007669"/>
    <property type="project" value="TreeGrafter"/>
</dbReference>
<dbReference type="Pfam" id="PF00633">
    <property type="entry name" value="HHH"/>
    <property type="match status" value="1"/>
</dbReference>
<dbReference type="GO" id="GO:0006284">
    <property type="term" value="P:base-excision repair"/>
    <property type="evidence" value="ECO:0007669"/>
    <property type="project" value="UniProtKB-UniRule"/>
</dbReference>
<evidence type="ECO:0000256" key="4">
    <source>
        <dbReference type="ARBA" id="ARBA00012045"/>
    </source>
</evidence>
<dbReference type="InterPro" id="IPR044298">
    <property type="entry name" value="MIG/MutY"/>
</dbReference>
<dbReference type="FunFam" id="1.10.340.30:FF:000002">
    <property type="entry name" value="Adenine DNA glycosylase"/>
    <property type="match status" value="1"/>
</dbReference>
<evidence type="ECO:0000256" key="13">
    <source>
        <dbReference type="ARBA" id="ARBA00023295"/>
    </source>
</evidence>
<dbReference type="InterPro" id="IPR000445">
    <property type="entry name" value="HhH_motif"/>
</dbReference>
<comment type="function">
    <text evidence="2">Adenine glycosylase active on G-A mispairs. MutY also corrects error-prone DNA synthesis past GO lesions which are due to the oxidatively damaged form of guanine: 7,8-dihydro-8-oxoguanine (8-oxo-dGTP).</text>
</comment>
<evidence type="ECO:0000256" key="5">
    <source>
        <dbReference type="ARBA" id="ARBA00022023"/>
    </source>
</evidence>
<dbReference type="PANTHER" id="PTHR42944:SF1">
    <property type="entry name" value="ADENINE DNA GLYCOSYLASE"/>
    <property type="match status" value="1"/>
</dbReference>
<evidence type="ECO:0000259" key="15">
    <source>
        <dbReference type="SMART" id="SM00478"/>
    </source>
</evidence>
<gene>
    <name evidence="16" type="primary">mutY</name>
    <name evidence="16" type="ORF">HBA54_23630</name>
</gene>
<keyword evidence="12" id="KW-0234">DNA repair</keyword>
<dbReference type="GO" id="GO:0006298">
    <property type="term" value="P:mismatch repair"/>
    <property type="evidence" value="ECO:0007669"/>
    <property type="project" value="TreeGrafter"/>
</dbReference>
<sequence length="372" mass="40509">MASVAPSGFAAHTSADIQVKLLGWYDRHARRLPWRAPPGAALQDPYRVWLSEIMLQQTTVATVGPYYQGFLARWPDVDALAAAPLDQVLTAWAGLGYYARARNLHRCAQVVSEDLQGVFPDNEADLLKLPGIGAYTAAAVAAIAFGRRAVVVDGNVERVVARLFAVETPLPAAKAELKALTDTITPGRRAGDFAQAMMDLGATVCLPRQPKCLLCPLETHCRGRAAGSAADLPRRLPKKVKPTRHAVAFWLAGPEGALLLRRRPEKGLLGGMMEVPSTDWRDSRWQESEAVKAVPLAADWQALPGMVRHTFTHFHFEVTVWAAMTTRARLPKTAGRWVALDGLDGEALPTVMRKIIDHGLKQTADLRPASDG</sequence>
<comment type="cofactor">
    <cofactor evidence="14">
        <name>[4Fe-4S] cluster</name>
        <dbReference type="ChEBI" id="CHEBI:49883"/>
    </cofactor>
    <text evidence="14">Binds 1 [4Fe-4S] cluster.</text>
</comment>
<dbReference type="GO" id="GO:0035485">
    <property type="term" value="F:adenine/guanine mispair binding"/>
    <property type="evidence" value="ECO:0007669"/>
    <property type="project" value="TreeGrafter"/>
</dbReference>
<evidence type="ECO:0000256" key="2">
    <source>
        <dbReference type="ARBA" id="ARBA00002933"/>
    </source>
</evidence>
<evidence type="ECO:0000313" key="17">
    <source>
        <dbReference type="Proteomes" id="UP000761264"/>
    </source>
</evidence>
<evidence type="ECO:0000256" key="3">
    <source>
        <dbReference type="ARBA" id="ARBA00008343"/>
    </source>
</evidence>
<comment type="caution">
    <text evidence="16">The sequence shown here is derived from an EMBL/GenBank/DDBJ whole genome shotgun (WGS) entry which is preliminary data.</text>
</comment>
<evidence type="ECO:0000256" key="11">
    <source>
        <dbReference type="ARBA" id="ARBA00023014"/>
    </source>
</evidence>
<dbReference type="Gene3D" id="3.90.79.10">
    <property type="entry name" value="Nucleoside Triphosphate Pyrophosphohydrolase"/>
    <property type="match status" value="1"/>
</dbReference>
<comment type="similarity">
    <text evidence="3 14">Belongs to the Nth/MutY family.</text>
</comment>
<dbReference type="InterPro" id="IPR011257">
    <property type="entry name" value="DNA_glycosylase"/>
</dbReference>
<evidence type="ECO:0000256" key="10">
    <source>
        <dbReference type="ARBA" id="ARBA00023004"/>
    </source>
</evidence>
<accession>A0A967F206</accession>
<keyword evidence="7" id="KW-0479">Metal-binding</keyword>
<dbReference type="SUPFAM" id="SSF55811">
    <property type="entry name" value="Nudix"/>
    <property type="match status" value="1"/>
</dbReference>
<dbReference type="Pfam" id="PF00730">
    <property type="entry name" value="HhH-GPD"/>
    <property type="match status" value="1"/>
</dbReference>
<dbReference type="CDD" id="cd00056">
    <property type="entry name" value="ENDO3c"/>
    <property type="match status" value="1"/>
</dbReference>
<keyword evidence="11" id="KW-0411">Iron-sulfur</keyword>
<dbReference type="GO" id="GO:0034039">
    <property type="term" value="F:8-oxo-7,8-dihydroguanine DNA N-glycosylase activity"/>
    <property type="evidence" value="ECO:0007669"/>
    <property type="project" value="TreeGrafter"/>
</dbReference>
<dbReference type="InterPro" id="IPR029119">
    <property type="entry name" value="MutY_C"/>
</dbReference>
<keyword evidence="13 14" id="KW-0326">Glycosidase</keyword>
<dbReference type="RefSeq" id="WP_167229375.1">
    <property type="nucleotide sequence ID" value="NZ_JAAQPH010000024.1"/>
</dbReference>
<name>A0A967F206_9PROT</name>
<dbReference type="EMBL" id="JAAQPH010000024">
    <property type="protein sequence ID" value="NIA71587.1"/>
    <property type="molecule type" value="Genomic_DNA"/>
</dbReference>
<dbReference type="GO" id="GO:0000701">
    <property type="term" value="F:purine-specific mismatch base pair DNA N-glycosylase activity"/>
    <property type="evidence" value="ECO:0007669"/>
    <property type="project" value="UniProtKB-EC"/>
</dbReference>
<dbReference type="EC" id="3.2.2.31" evidence="4 14"/>
<organism evidence="16 17">
    <name type="scientific">Pelagibius litoralis</name>
    <dbReference type="NCBI Taxonomy" id="374515"/>
    <lineage>
        <taxon>Bacteria</taxon>
        <taxon>Pseudomonadati</taxon>
        <taxon>Pseudomonadota</taxon>
        <taxon>Alphaproteobacteria</taxon>
        <taxon>Rhodospirillales</taxon>
        <taxon>Rhodovibrionaceae</taxon>
        <taxon>Pelagibius</taxon>
    </lineage>
</organism>
<evidence type="ECO:0000313" key="16">
    <source>
        <dbReference type="EMBL" id="NIA71587.1"/>
    </source>
</evidence>
<dbReference type="NCBIfam" id="TIGR01084">
    <property type="entry name" value="mutY"/>
    <property type="match status" value="1"/>
</dbReference>
<dbReference type="AlphaFoldDB" id="A0A967F206"/>
<dbReference type="CDD" id="cd03431">
    <property type="entry name" value="NUDIX_DNA_Glycosylase_C-MutY"/>
    <property type="match status" value="1"/>
</dbReference>
<protein>
    <recommendedName>
        <fullName evidence="5 14">Adenine DNA glycosylase</fullName>
        <ecNumber evidence="4 14">3.2.2.31</ecNumber>
    </recommendedName>
</protein>
<keyword evidence="10 14" id="KW-0408">Iron</keyword>
<evidence type="ECO:0000256" key="14">
    <source>
        <dbReference type="RuleBase" id="RU365096"/>
    </source>
</evidence>
<dbReference type="Gene3D" id="1.10.340.30">
    <property type="entry name" value="Hypothetical protein, domain 2"/>
    <property type="match status" value="1"/>
</dbReference>
<evidence type="ECO:0000256" key="6">
    <source>
        <dbReference type="ARBA" id="ARBA00022485"/>
    </source>
</evidence>
<evidence type="ECO:0000256" key="8">
    <source>
        <dbReference type="ARBA" id="ARBA00022763"/>
    </source>
</evidence>
<evidence type="ECO:0000256" key="7">
    <source>
        <dbReference type="ARBA" id="ARBA00022723"/>
    </source>
</evidence>
<dbReference type="PANTHER" id="PTHR42944">
    <property type="entry name" value="ADENINE DNA GLYCOSYLASE"/>
    <property type="match status" value="1"/>
</dbReference>
<keyword evidence="9" id="KW-0378">Hydrolase</keyword>
<reference evidence="16" key="1">
    <citation type="submission" date="2020-03" db="EMBL/GenBank/DDBJ databases">
        <title>Genome of Pelagibius litoralis DSM 21314T.</title>
        <authorList>
            <person name="Wang G."/>
        </authorList>
    </citation>
    <scope>NUCLEOTIDE SEQUENCE</scope>
    <source>
        <strain evidence="16">DSM 21314</strain>
    </source>
</reference>
<keyword evidence="8 14" id="KW-0227">DNA damage</keyword>
<evidence type="ECO:0000256" key="1">
    <source>
        <dbReference type="ARBA" id="ARBA00000843"/>
    </source>
</evidence>
<evidence type="ECO:0000256" key="12">
    <source>
        <dbReference type="ARBA" id="ARBA00023204"/>
    </source>
</evidence>
<dbReference type="GO" id="GO:0046872">
    <property type="term" value="F:metal ion binding"/>
    <property type="evidence" value="ECO:0007669"/>
    <property type="project" value="UniProtKB-UniRule"/>
</dbReference>
<comment type="catalytic activity">
    <reaction evidence="1 14">
        <text>Hydrolyzes free adenine bases from 7,8-dihydro-8-oxoguanine:adenine mismatched double-stranded DNA, leaving an apurinic site.</text>
        <dbReference type="EC" id="3.2.2.31"/>
    </reaction>
</comment>
<dbReference type="InterPro" id="IPR005760">
    <property type="entry name" value="A/G_AdeGlyc_MutY"/>
</dbReference>
<dbReference type="Proteomes" id="UP000761264">
    <property type="component" value="Unassembled WGS sequence"/>
</dbReference>
<dbReference type="Gene3D" id="1.10.1670.10">
    <property type="entry name" value="Helix-hairpin-Helix base-excision DNA repair enzymes (C-terminal)"/>
    <property type="match status" value="1"/>
</dbReference>